<keyword evidence="2" id="KW-1185">Reference proteome</keyword>
<protein>
    <submittedName>
        <fullName evidence="1">Uncharacterized protein</fullName>
    </submittedName>
</protein>
<dbReference type="PROSITE" id="PS51257">
    <property type="entry name" value="PROKAR_LIPOPROTEIN"/>
    <property type="match status" value="1"/>
</dbReference>
<comment type="caution">
    <text evidence="1">The sequence shown here is derived from an EMBL/GenBank/DDBJ whole genome shotgun (WGS) entry which is preliminary data.</text>
</comment>
<accession>A0ABV9NV66</accession>
<proteinExistence type="predicted"/>
<gene>
    <name evidence="1" type="ORF">ACFO4L_11465</name>
</gene>
<dbReference type="Proteomes" id="UP001595896">
    <property type="component" value="Unassembled WGS sequence"/>
</dbReference>
<dbReference type="EMBL" id="JBHSGK010000013">
    <property type="protein sequence ID" value="MFC4737208.1"/>
    <property type="molecule type" value="Genomic_DNA"/>
</dbReference>
<evidence type="ECO:0000313" key="1">
    <source>
        <dbReference type="EMBL" id="MFC4737208.1"/>
    </source>
</evidence>
<sequence length="157" mass="18474">MRMLSYVTFISFFTFGCFNQEDYDAGYFKHAEDIFYGFEYTVEENEIRAQVVIENRSDSEVEVYLTDRRYLSGIGVWKDEELKASEPEDELVEQGDTIRLDPGEREEGSSINYEFDPEKTYTLRSEYMILNMNKIENGTRESIDITEETVEFEFGSD</sequence>
<dbReference type="RefSeq" id="WP_377909812.1">
    <property type="nucleotide sequence ID" value="NZ_JBHSGK010000013.1"/>
</dbReference>
<evidence type="ECO:0000313" key="2">
    <source>
        <dbReference type="Proteomes" id="UP001595896"/>
    </source>
</evidence>
<name>A0ABV9NV66_9BACI</name>
<reference evidence="2" key="1">
    <citation type="journal article" date="2019" name="Int. J. Syst. Evol. Microbiol.">
        <title>The Global Catalogue of Microorganisms (GCM) 10K type strain sequencing project: providing services to taxonomists for standard genome sequencing and annotation.</title>
        <authorList>
            <consortium name="The Broad Institute Genomics Platform"/>
            <consortium name="The Broad Institute Genome Sequencing Center for Infectious Disease"/>
            <person name="Wu L."/>
            <person name="Ma J."/>
        </authorList>
    </citation>
    <scope>NUCLEOTIDE SEQUENCE [LARGE SCALE GENOMIC DNA]</scope>
    <source>
        <strain evidence="2">JCM 12165</strain>
    </source>
</reference>
<organism evidence="1 2">
    <name type="scientific">Bacillus daqingensis</name>
    <dbReference type="NCBI Taxonomy" id="872396"/>
    <lineage>
        <taxon>Bacteria</taxon>
        <taxon>Bacillati</taxon>
        <taxon>Bacillota</taxon>
        <taxon>Bacilli</taxon>
        <taxon>Bacillales</taxon>
        <taxon>Bacillaceae</taxon>
        <taxon>Bacillus</taxon>
    </lineage>
</organism>